<protein>
    <recommendedName>
        <fullName evidence="4">DYW domain-containing protein</fullName>
    </recommendedName>
</protein>
<evidence type="ECO:0000313" key="6">
    <source>
        <dbReference type="Proteomes" id="UP001443914"/>
    </source>
</evidence>
<dbReference type="GO" id="GO:0003723">
    <property type="term" value="F:RNA binding"/>
    <property type="evidence" value="ECO:0007669"/>
    <property type="project" value="InterPro"/>
</dbReference>
<evidence type="ECO:0000256" key="2">
    <source>
        <dbReference type="ARBA" id="ARBA00022737"/>
    </source>
</evidence>
<dbReference type="InterPro" id="IPR011990">
    <property type="entry name" value="TPR-like_helical_dom_sf"/>
</dbReference>
<feature type="repeat" description="PPR" evidence="3">
    <location>
        <begin position="256"/>
        <end position="290"/>
    </location>
</feature>
<comment type="similarity">
    <text evidence="1">Belongs to the PPR family. PCMP-H subfamily.</text>
</comment>
<dbReference type="GO" id="GO:0009451">
    <property type="term" value="P:RNA modification"/>
    <property type="evidence" value="ECO:0007669"/>
    <property type="project" value="InterPro"/>
</dbReference>
<feature type="repeat" description="PPR" evidence="3">
    <location>
        <begin position="358"/>
        <end position="392"/>
    </location>
</feature>
<dbReference type="Pfam" id="PF13041">
    <property type="entry name" value="PPR_2"/>
    <property type="match status" value="1"/>
</dbReference>
<reference evidence="5" key="1">
    <citation type="submission" date="2024-03" db="EMBL/GenBank/DDBJ databases">
        <title>WGS assembly of Saponaria officinalis var. Norfolk2.</title>
        <authorList>
            <person name="Jenkins J."/>
            <person name="Shu S."/>
            <person name="Grimwood J."/>
            <person name="Barry K."/>
            <person name="Goodstein D."/>
            <person name="Schmutz J."/>
            <person name="Leebens-Mack J."/>
            <person name="Osbourn A."/>
        </authorList>
    </citation>
    <scope>NUCLEOTIDE SEQUENCE [LARGE SCALE GENOMIC DNA]</scope>
    <source>
        <strain evidence="5">JIC</strain>
    </source>
</reference>
<accession>A0AAW1IK91</accession>
<dbReference type="GO" id="GO:0008270">
    <property type="term" value="F:zinc ion binding"/>
    <property type="evidence" value="ECO:0007669"/>
    <property type="project" value="InterPro"/>
</dbReference>
<dbReference type="NCBIfam" id="TIGR00756">
    <property type="entry name" value="PPR"/>
    <property type="match status" value="5"/>
</dbReference>
<feature type="repeat" description="PPR" evidence="3">
    <location>
        <begin position="119"/>
        <end position="153"/>
    </location>
</feature>
<keyword evidence="6" id="KW-1185">Reference proteome</keyword>
<evidence type="ECO:0000256" key="1">
    <source>
        <dbReference type="ARBA" id="ARBA00006643"/>
    </source>
</evidence>
<dbReference type="EMBL" id="JBDFQZ010000009">
    <property type="protein sequence ID" value="KAK9690507.1"/>
    <property type="molecule type" value="Genomic_DNA"/>
</dbReference>
<dbReference type="Pfam" id="PF01535">
    <property type="entry name" value="PPR"/>
    <property type="match status" value="6"/>
</dbReference>
<dbReference type="AlphaFoldDB" id="A0AAW1IK91"/>
<dbReference type="FunFam" id="1.25.40.10:FF:000344">
    <property type="entry name" value="Pentatricopeptide repeat-containing protein"/>
    <property type="match status" value="1"/>
</dbReference>
<evidence type="ECO:0000259" key="4">
    <source>
        <dbReference type="Pfam" id="PF14432"/>
    </source>
</evidence>
<dbReference type="InterPro" id="IPR046960">
    <property type="entry name" value="PPR_At4g14850-like_plant"/>
</dbReference>
<sequence length="665" mass="74019">MKISPRCCSLILRAKFGNNSKKPSLYTLFSTLSNQNLLPLFNQYVDSTNVYSWNSVIAELARGGDSVEALRAFSSMRKLSLLPNRSTFPCTIKACSALSDVVSGRQTHQQAIVFGFGFDVFVTSALVDMYSKCGELWDAYKVFDEIPLRNVVSWTSMIAGFVQNHAPYEALGVFKDFLAEESVGEGVCVDSIALGSVLSACARVSDKFLTEQVHGFSIKRGFDGFTAVGNTLVDAYAKCGEVGLSKMVFHGLVEKDGISWNSIIAVLAQNGLSSEAMDVFREMVFGSRVRFNDVTLSAVLLACSHAGALLLGRCIHDQVVKMGLEQNVYIGTSIVDMYCKCGRVSMARKAFDRMNYRNVKSWSAMIAGYGMHGYPREALNVFYDMKKAGVRPNYITFVSVLAACSHAGLVDEGWDCFTSMKKEFSVEPGVEHYSCMVDLLGRAGFVGKAYDLIKEMKVDPDFVIWGSLLAGCRMHKNLELAELSARKLFELDPSNCGYYVLLSNMYADAGRWDDVERMRIFMKNHGLVKPPGFSLVEIKGKVHVFLVGDKEHPEHEKIYQFLEELYMKLQETGYVPDKASVLHDVDDEEKEMILRAHSEKLAVAFGIMNTVAGTTIHVIKNLRVCGDCHTVIKLIAKVAKREIVVRDAKRFHHFKDGVCSCGDYW</sequence>
<feature type="repeat" description="PPR" evidence="3">
    <location>
        <begin position="49"/>
        <end position="83"/>
    </location>
</feature>
<organism evidence="5 6">
    <name type="scientific">Saponaria officinalis</name>
    <name type="common">Common soapwort</name>
    <name type="synonym">Lychnis saponaria</name>
    <dbReference type="NCBI Taxonomy" id="3572"/>
    <lineage>
        <taxon>Eukaryota</taxon>
        <taxon>Viridiplantae</taxon>
        <taxon>Streptophyta</taxon>
        <taxon>Embryophyta</taxon>
        <taxon>Tracheophyta</taxon>
        <taxon>Spermatophyta</taxon>
        <taxon>Magnoliopsida</taxon>
        <taxon>eudicotyledons</taxon>
        <taxon>Gunneridae</taxon>
        <taxon>Pentapetalae</taxon>
        <taxon>Caryophyllales</taxon>
        <taxon>Caryophyllaceae</taxon>
        <taxon>Caryophylleae</taxon>
        <taxon>Saponaria</taxon>
    </lineage>
</organism>
<gene>
    <name evidence="5" type="ORF">RND81_09G133100</name>
</gene>
<evidence type="ECO:0000313" key="5">
    <source>
        <dbReference type="EMBL" id="KAK9690507.1"/>
    </source>
</evidence>
<dbReference type="InterPro" id="IPR002885">
    <property type="entry name" value="PPR_rpt"/>
</dbReference>
<name>A0AAW1IK91_SAPOF</name>
<evidence type="ECO:0000256" key="3">
    <source>
        <dbReference type="PROSITE-ProRule" id="PRU00708"/>
    </source>
</evidence>
<keyword evidence="2" id="KW-0677">Repeat</keyword>
<dbReference type="PROSITE" id="PS51375">
    <property type="entry name" value="PPR"/>
    <property type="match status" value="4"/>
</dbReference>
<dbReference type="PANTHER" id="PTHR47926:SF500">
    <property type="entry name" value="REPEAT-CONTAINING PROTEIN, PUTATIVE-RELATED"/>
    <property type="match status" value="1"/>
</dbReference>
<dbReference type="Pfam" id="PF14432">
    <property type="entry name" value="DYW_deaminase"/>
    <property type="match status" value="1"/>
</dbReference>
<dbReference type="InterPro" id="IPR032867">
    <property type="entry name" value="DYW_dom"/>
</dbReference>
<dbReference type="Proteomes" id="UP001443914">
    <property type="component" value="Unassembled WGS sequence"/>
</dbReference>
<dbReference type="FunFam" id="1.25.40.10:FF:001050">
    <property type="entry name" value="Pentatricopeptide repeat-containing protein At2g33760"/>
    <property type="match status" value="1"/>
</dbReference>
<proteinExistence type="inferred from homology"/>
<dbReference type="PANTHER" id="PTHR47926">
    <property type="entry name" value="PENTATRICOPEPTIDE REPEAT-CONTAINING PROTEIN"/>
    <property type="match status" value="1"/>
</dbReference>
<comment type="caution">
    <text evidence="5">The sequence shown here is derived from an EMBL/GenBank/DDBJ whole genome shotgun (WGS) entry which is preliminary data.</text>
</comment>
<feature type="domain" description="DYW" evidence="4">
    <location>
        <begin position="573"/>
        <end position="665"/>
    </location>
</feature>
<dbReference type="FunFam" id="1.25.40.10:FF:000968">
    <property type="entry name" value="Pentatricopeptide repeat-containing protein, mitochondrial"/>
    <property type="match status" value="1"/>
</dbReference>
<dbReference type="InterPro" id="IPR046848">
    <property type="entry name" value="E_motif"/>
</dbReference>
<dbReference type="Pfam" id="PF20431">
    <property type="entry name" value="E_motif"/>
    <property type="match status" value="1"/>
</dbReference>
<dbReference type="Gene3D" id="1.25.40.10">
    <property type="entry name" value="Tetratricopeptide repeat domain"/>
    <property type="match status" value="4"/>
</dbReference>